<evidence type="ECO:0000256" key="9">
    <source>
        <dbReference type="SAM" id="SignalP"/>
    </source>
</evidence>
<dbReference type="GO" id="GO:0090090">
    <property type="term" value="P:negative regulation of canonical Wnt signaling pathway"/>
    <property type="evidence" value="ECO:0007669"/>
    <property type="project" value="TreeGrafter"/>
</dbReference>
<dbReference type="GO" id="GO:0039706">
    <property type="term" value="F:co-receptor binding"/>
    <property type="evidence" value="ECO:0007669"/>
    <property type="project" value="TreeGrafter"/>
</dbReference>
<reference evidence="11" key="1">
    <citation type="submission" date="2022-03" db="EMBL/GenBank/DDBJ databases">
        <authorList>
            <person name="Alioto T."/>
            <person name="Alioto T."/>
            <person name="Gomez Garrido J."/>
        </authorList>
    </citation>
    <scope>NUCLEOTIDE SEQUENCE</scope>
</reference>
<evidence type="ECO:0000313" key="11">
    <source>
        <dbReference type="EMBL" id="CAH2325586.1"/>
    </source>
</evidence>
<feature type="chain" id="PRO_5042035208" evidence="9">
    <location>
        <begin position="19"/>
        <end position="347"/>
    </location>
</feature>
<organism evidence="11 12">
    <name type="scientific">Pelobates cultripes</name>
    <name type="common">Western spadefoot toad</name>
    <dbReference type="NCBI Taxonomy" id="61616"/>
    <lineage>
        <taxon>Eukaryota</taxon>
        <taxon>Metazoa</taxon>
        <taxon>Chordata</taxon>
        <taxon>Craniata</taxon>
        <taxon>Vertebrata</taxon>
        <taxon>Euteleostomi</taxon>
        <taxon>Amphibia</taxon>
        <taxon>Batrachia</taxon>
        <taxon>Anura</taxon>
        <taxon>Pelobatoidea</taxon>
        <taxon>Pelobatidae</taxon>
        <taxon>Pelobates</taxon>
    </lineage>
</organism>
<feature type="domain" description="Dickkopf N-terminal cysteine-rich" evidence="10">
    <location>
        <begin position="149"/>
        <end position="197"/>
    </location>
</feature>
<keyword evidence="7" id="KW-1015">Disulfide bond</keyword>
<evidence type="ECO:0000256" key="7">
    <source>
        <dbReference type="ARBA" id="ARBA00023157"/>
    </source>
</evidence>
<dbReference type="InterPro" id="IPR047300">
    <property type="entry name" value="Dkk3_Cys2"/>
</dbReference>
<evidence type="ECO:0000259" key="10">
    <source>
        <dbReference type="Pfam" id="PF04706"/>
    </source>
</evidence>
<dbReference type="EMBL" id="OW240923">
    <property type="protein sequence ID" value="CAH2325586.1"/>
    <property type="molecule type" value="Genomic_DNA"/>
</dbReference>
<evidence type="ECO:0000256" key="3">
    <source>
        <dbReference type="ARBA" id="ARBA00022473"/>
    </source>
</evidence>
<keyword evidence="5" id="KW-0879">Wnt signaling pathway</keyword>
<evidence type="ECO:0000256" key="4">
    <source>
        <dbReference type="ARBA" id="ARBA00022525"/>
    </source>
</evidence>
<dbReference type="InterPro" id="IPR006796">
    <property type="entry name" value="Dickkopf_N"/>
</dbReference>
<dbReference type="Proteomes" id="UP001295444">
    <property type="component" value="Chromosome 12"/>
</dbReference>
<protein>
    <submittedName>
        <fullName evidence="11">Dickkopf-related 3</fullName>
    </submittedName>
</protein>
<name>A0AAD1TF37_PELCU</name>
<evidence type="ECO:0000256" key="1">
    <source>
        <dbReference type="ARBA" id="ARBA00004613"/>
    </source>
</evidence>
<evidence type="ECO:0000256" key="5">
    <source>
        <dbReference type="ARBA" id="ARBA00022687"/>
    </source>
</evidence>
<dbReference type="AlphaFoldDB" id="A0AAD1TF37"/>
<comment type="subcellular location">
    <subcellularLocation>
        <location evidence="1">Secreted</location>
    </subcellularLocation>
</comment>
<evidence type="ECO:0000313" key="12">
    <source>
        <dbReference type="Proteomes" id="UP001295444"/>
    </source>
</evidence>
<keyword evidence="6 9" id="KW-0732">Signal</keyword>
<keyword evidence="8" id="KW-0175">Coiled coil</keyword>
<comment type="similarity">
    <text evidence="2">Belongs to the dickkopf family.</text>
</comment>
<keyword evidence="3" id="KW-0217">Developmental protein</keyword>
<proteinExistence type="inferred from homology"/>
<dbReference type="GO" id="GO:0048019">
    <property type="term" value="F:receptor antagonist activity"/>
    <property type="evidence" value="ECO:0007669"/>
    <property type="project" value="TreeGrafter"/>
</dbReference>
<evidence type="ECO:0000256" key="6">
    <source>
        <dbReference type="ARBA" id="ARBA00022729"/>
    </source>
</evidence>
<keyword evidence="4" id="KW-0964">Secreted</keyword>
<accession>A0AAD1TF37</accession>
<dbReference type="GO" id="GO:0016055">
    <property type="term" value="P:Wnt signaling pathway"/>
    <property type="evidence" value="ECO:0007669"/>
    <property type="project" value="UniProtKB-KW"/>
</dbReference>
<evidence type="ECO:0000256" key="2">
    <source>
        <dbReference type="ARBA" id="ARBA00010842"/>
    </source>
</evidence>
<dbReference type="PANTHER" id="PTHR12113">
    <property type="entry name" value="DICKKOPF3-LIKE 3"/>
    <property type="match status" value="1"/>
</dbReference>
<dbReference type="InterPro" id="IPR039863">
    <property type="entry name" value="DKK1-4"/>
</dbReference>
<dbReference type="CDD" id="cd23274">
    <property type="entry name" value="Dkk3_Cys2"/>
    <property type="match status" value="1"/>
</dbReference>
<dbReference type="GO" id="GO:0005615">
    <property type="term" value="C:extracellular space"/>
    <property type="evidence" value="ECO:0007669"/>
    <property type="project" value="TreeGrafter"/>
</dbReference>
<feature type="signal peptide" evidence="9">
    <location>
        <begin position="1"/>
        <end position="18"/>
    </location>
</feature>
<evidence type="ECO:0000256" key="8">
    <source>
        <dbReference type="SAM" id="Coils"/>
    </source>
</evidence>
<dbReference type="Pfam" id="PF04706">
    <property type="entry name" value="Dickkopf_N"/>
    <property type="match status" value="1"/>
</dbReference>
<keyword evidence="12" id="KW-1185">Reference proteome</keyword>
<dbReference type="Gene3D" id="2.10.80.10">
    <property type="entry name" value="Lipase, subunit A"/>
    <property type="match status" value="1"/>
</dbReference>
<feature type="coiled-coil region" evidence="8">
    <location>
        <begin position="49"/>
        <end position="80"/>
    </location>
</feature>
<sequence length="347" mass="38543">MSSLILFVLPLLLGTVAPSPARWAPDGEDVLMEVDVSPMEPAFNVGAEKDSLNEMFREVEELMEDSQTKLQNAVREMEAEDLSAARLPIVNMKDLPPNYHNESITDTKIGNKTVHTEQQILKATDNQTGSTFYAESIFSSVRNKKNYDCIVDDDCQNRTYCHFEKSQYKCLPCRNEGTCMRDGECCDGQLCVWGQCTMSTKGASGTICESQQDCSAGLCCSIQSSLLYPVCAPLPVKGELCHNPVHQLLNVLSWNLQSDGVLDLCPCSSGLVCQSQSHTLVSVCEELPQDIDRRANPEALIEDFPFVSLLPQEELNYEDSYSVTTGSSPTADYRMPEMYPDINQDEI</sequence>
<gene>
    <name evidence="11" type="ORF">PECUL_23A053613</name>
</gene>
<dbReference type="PANTHER" id="PTHR12113:SF8">
    <property type="entry name" value="DICKKOPF-RELATED PROTEIN 3"/>
    <property type="match status" value="1"/>
</dbReference>